<sequence length="427" mass="47272">MSGEKIYEGVFAIHKPPTLSSATVLRDLQKHFNPSSTFAPWLAHETARLAAEDASQSRSARYNPRHRHRKNRNRKLEVKIGHGGTLDPLATGVLVAGIGAGTKSLPSFLGCTKTYTAVFVFGTETDTYDVLGKVVKRGPYEHITREMVEEKLGAFRGKIMQRPPIFSALRINGKRLYEYAREGTVPPVEIKEREVEVLDVKVEEWFEGGTHGWGPPTGGVMGGEEKVVAERLLEMESGSGSKAEGAGESEGKKRKDIDGDAEEEGTGKKLKGVEGEAVPVETEAEVESEKKAEAETPVEAETKPETETEPAEEPKETPPAVRISMTVTSGFYVRSLAHDLGRALGSCGYMSELVRNRQGDFVLEPSRVLEYKDLEAGEEVWGPKVRRFLEQWEAKRAAEQLELHEKQGGEKEEQQQQQQAKEEAKEE</sequence>
<keyword evidence="10" id="KW-1185">Reference proteome</keyword>
<dbReference type="Pfam" id="PF01509">
    <property type="entry name" value="TruB_N"/>
    <property type="match status" value="1"/>
</dbReference>
<feature type="compositionally biased region" description="Basic and acidic residues" evidence="6">
    <location>
        <begin position="265"/>
        <end position="274"/>
    </location>
</feature>
<evidence type="ECO:0000256" key="2">
    <source>
        <dbReference type="ARBA" id="ARBA00008999"/>
    </source>
</evidence>
<evidence type="ECO:0000313" key="10">
    <source>
        <dbReference type="Proteomes" id="UP000247233"/>
    </source>
</evidence>
<protein>
    <recommendedName>
        <fullName evidence="3">tRNA pseudouridine(55) synthase</fullName>
        <ecNumber evidence="3">5.4.99.25</ecNumber>
    </recommendedName>
</protein>
<dbReference type="EMBL" id="MSFL01000009">
    <property type="protein sequence ID" value="PWY84980.1"/>
    <property type="molecule type" value="Genomic_DNA"/>
</dbReference>
<feature type="domain" description="Pseudouridine synthase II N-terminal" evidence="7">
    <location>
        <begin position="78"/>
        <end position="205"/>
    </location>
</feature>
<dbReference type="Proteomes" id="UP000247233">
    <property type="component" value="Unassembled WGS sequence"/>
</dbReference>
<evidence type="ECO:0000256" key="6">
    <source>
        <dbReference type="SAM" id="MobiDB-lite"/>
    </source>
</evidence>
<dbReference type="InterPro" id="IPR020103">
    <property type="entry name" value="PsdUridine_synth_cat_dom_sf"/>
</dbReference>
<dbReference type="GO" id="GO:0005634">
    <property type="term" value="C:nucleus"/>
    <property type="evidence" value="ECO:0007669"/>
    <property type="project" value="TreeGrafter"/>
</dbReference>
<feature type="compositionally biased region" description="Basic and acidic residues" evidence="6">
    <location>
        <begin position="287"/>
        <end position="316"/>
    </location>
</feature>
<evidence type="ECO:0000256" key="1">
    <source>
        <dbReference type="ARBA" id="ARBA00001166"/>
    </source>
</evidence>
<dbReference type="Pfam" id="PF16198">
    <property type="entry name" value="TruB_C_2"/>
    <property type="match status" value="1"/>
</dbReference>
<dbReference type="Gene3D" id="3.30.2350.10">
    <property type="entry name" value="Pseudouridine synthase"/>
    <property type="match status" value="1"/>
</dbReference>
<name>A0A317WL87_9EURO</name>
<dbReference type="OrthoDB" id="9995526at2759"/>
<reference evidence="9 10" key="1">
    <citation type="submission" date="2016-12" db="EMBL/GenBank/DDBJ databases">
        <title>The genomes of Aspergillus section Nigri reveals drivers in fungal speciation.</title>
        <authorList>
            <consortium name="DOE Joint Genome Institute"/>
            <person name="Vesth T.C."/>
            <person name="Nybo J."/>
            <person name="Theobald S."/>
            <person name="Brandl J."/>
            <person name="Frisvad J.C."/>
            <person name="Nielsen K.F."/>
            <person name="Lyhne E.K."/>
            <person name="Kogle M.E."/>
            <person name="Kuo A."/>
            <person name="Riley R."/>
            <person name="Clum A."/>
            <person name="Nolan M."/>
            <person name="Lipzen A."/>
            <person name="Salamov A."/>
            <person name="Henrissat B."/>
            <person name="Wiebenga A."/>
            <person name="De Vries R.P."/>
            <person name="Grigoriev I.V."/>
            <person name="Mortensen U.H."/>
            <person name="Andersen M.R."/>
            <person name="Baker S.E."/>
        </authorList>
    </citation>
    <scope>NUCLEOTIDE SEQUENCE [LARGE SCALE GENOMIC DNA]</scope>
    <source>
        <strain evidence="9 10">CBS 117.55</strain>
    </source>
</reference>
<dbReference type="InterPro" id="IPR032819">
    <property type="entry name" value="TruB_C"/>
</dbReference>
<dbReference type="SUPFAM" id="SSF55120">
    <property type="entry name" value="Pseudouridine synthase"/>
    <property type="match status" value="1"/>
</dbReference>
<evidence type="ECO:0000256" key="5">
    <source>
        <dbReference type="ARBA" id="ARBA00023235"/>
    </source>
</evidence>
<comment type="caution">
    <text evidence="9">The sequence shown here is derived from an EMBL/GenBank/DDBJ whole genome shotgun (WGS) entry which is preliminary data.</text>
</comment>
<dbReference type="VEuPathDB" id="FungiDB:BO70DRAFT_352094"/>
<comment type="catalytic activity">
    <reaction evidence="1">
        <text>a uridine in mRNA = a pseudouridine in mRNA</text>
        <dbReference type="Rhea" id="RHEA:56644"/>
        <dbReference type="Rhea" id="RHEA-COMP:14658"/>
        <dbReference type="Rhea" id="RHEA-COMP:14659"/>
        <dbReference type="ChEBI" id="CHEBI:65314"/>
        <dbReference type="ChEBI" id="CHEBI:65315"/>
    </reaction>
</comment>
<organism evidence="9 10">
    <name type="scientific">Aspergillus heteromorphus CBS 117.55</name>
    <dbReference type="NCBI Taxonomy" id="1448321"/>
    <lineage>
        <taxon>Eukaryota</taxon>
        <taxon>Fungi</taxon>
        <taxon>Dikarya</taxon>
        <taxon>Ascomycota</taxon>
        <taxon>Pezizomycotina</taxon>
        <taxon>Eurotiomycetes</taxon>
        <taxon>Eurotiomycetidae</taxon>
        <taxon>Eurotiales</taxon>
        <taxon>Aspergillaceae</taxon>
        <taxon>Aspergillus</taxon>
        <taxon>Aspergillus subgen. Circumdati</taxon>
    </lineage>
</organism>
<feature type="region of interest" description="Disordered" evidence="6">
    <location>
        <begin position="236"/>
        <end position="319"/>
    </location>
</feature>
<dbReference type="InterPro" id="IPR014780">
    <property type="entry name" value="tRNA_psdUridine_synth_TruB"/>
</dbReference>
<dbReference type="HAMAP" id="MF_01080">
    <property type="entry name" value="TruB_bact"/>
    <property type="match status" value="1"/>
</dbReference>
<evidence type="ECO:0000313" key="9">
    <source>
        <dbReference type="EMBL" id="PWY84980.1"/>
    </source>
</evidence>
<evidence type="ECO:0000256" key="3">
    <source>
        <dbReference type="ARBA" id="ARBA00012787"/>
    </source>
</evidence>
<dbReference type="RefSeq" id="XP_025400322.1">
    <property type="nucleotide sequence ID" value="XM_025541775.1"/>
</dbReference>
<evidence type="ECO:0000256" key="4">
    <source>
        <dbReference type="ARBA" id="ARBA00022694"/>
    </source>
</evidence>
<evidence type="ECO:0000259" key="8">
    <source>
        <dbReference type="Pfam" id="PF16198"/>
    </source>
</evidence>
<proteinExistence type="inferred from homology"/>
<dbReference type="AlphaFoldDB" id="A0A317WL87"/>
<keyword evidence="4" id="KW-0819">tRNA processing</keyword>
<accession>A0A317WL87</accession>
<feature type="region of interest" description="Disordered" evidence="6">
    <location>
        <begin position="400"/>
        <end position="427"/>
    </location>
</feature>
<dbReference type="PANTHER" id="PTHR13767:SF2">
    <property type="entry name" value="PSEUDOURIDYLATE SYNTHASE TRUB1"/>
    <property type="match status" value="1"/>
</dbReference>
<feature type="compositionally biased region" description="Low complexity" evidence="6">
    <location>
        <begin position="236"/>
        <end position="246"/>
    </location>
</feature>
<comment type="similarity">
    <text evidence="2">Belongs to the pseudouridine synthase TruB family.</text>
</comment>
<dbReference type="GO" id="GO:0006400">
    <property type="term" value="P:tRNA modification"/>
    <property type="evidence" value="ECO:0007669"/>
    <property type="project" value="TreeGrafter"/>
</dbReference>
<evidence type="ECO:0000259" key="7">
    <source>
        <dbReference type="Pfam" id="PF01509"/>
    </source>
</evidence>
<dbReference type="EC" id="5.4.99.25" evidence="3"/>
<dbReference type="GeneID" id="37064012"/>
<dbReference type="PANTHER" id="PTHR13767">
    <property type="entry name" value="TRNA-PSEUDOURIDINE SYNTHASE"/>
    <property type="match status" value="1"/>
</dbReference>
<gene>
    <name evidence="9" type="ORF">BO70DRAFT_352094</name>
</gene>
<dbReference type="GO" id="GO:0160148">
    <property type="term" value="F:tRNA pseudouridine(55) synthase activity"/>
    <property type="evidence" value="ECO:0007669"/>
    <property type="project" value="UniProtKB-EC"/>
</dbReference>
<dbReference type="GO" id="GO:0003723">
    <property type="term" value="F:RNA binding"/>
    <property type="evidence" value="ECO:0007669"/>
    <property type="project" value="InterPro"/>
</dbReference>
<feature type="compositionally biased region" description="Basic and acidic residues" evidence="6">
    <location>
        <begin position="249"/>
        <end position="258"/>
    </location>
</feature>
<keyword evidence="5" id="KW-0413">Isomerase</keyword>
<dbReference type="InterPro" id="IPR002501">
    <property type="entry name" value="PsdUridine_synth_N"/>
</dbReference>
<feature type="domain" description="tRNA pseudouridylate synthase B C-terminal" evidence="8">
    <location>
        <begin position="334"/>
        <end position="379"/>
    </location>
</feature>
<dbReference type="STRING" id="1448321.A0A317WL87"/>
<dbReference type="GO" id="GO:1990481">
    <property type="term" value="P:mRNA pseudouridine synthesis"/>
    <property type="evidence" value="ECO:0007669"/>
    <property type="project" value="TreeGrafter"/>
</dbReference>